<evidence type="ECO:0000313" key="1">
    <source>
        <dbReference type="EMBL" id="MCP1677010.1"/>
    </source>
</evidence>
<protein>
    <recommendedName>
        <fullName evidence="3">DUF3293 domain-containing protein</fullName>
    </recommendedName>
</protein>
<dbReference type="InterPro" id="IPR021710">
    <property type="entry name" value="DUF3293"/>
</dbReference>
<reference evidence="1" key="1">
    <citation type="submission" date="2022-03" db="EMBL/GenBank/DDBJ databases">
        <title>Genomic Encyclopedia of Type Strains, Phase III (KMG-III): the genomes of soil and plant-associated and newly described type strains.</title>
        <authorList>
            <person name="Whitman W."/>
        </authorList>
    </citation>
    <scope>NUCLEOTIDE SEQUENCE</scope>
    <source>
        <strain evidence="1">ANL 6-2</strain>
    </source>
</reference>
<comment type="caution">
    <text evidence="1">The sequence shown here is derived from an EMBL/GenBank/DDBJ whole genome shotgun (WGS) entry which is preliminary data.</text>
</comment>
<name>A0AAE3G735_9GAMM</name>
<organism evidence="1 2">
    <name type="scientific">Natronocella acetinitrilica</name>
    <dbReference type="NCBI Taxonomy" id="414046"/>
    <lineage>
        <taxon>Bacteria</taxon>
        <taxon>Pseudomonadati</taxon>
        <taxon>Pseudomonadota</taxon>
        <taxon>Gammaproteobacteria</taxon>
        <taxon>Chromatiales</taxon>
        <taxon>Ectothiorhodospiraceae</taxon>
        <taxon>Natronocella</taxon>
    </lineage>
</organism>
<proteinExistence type="predicted"/>
<gene>
    <name evidence="1" type="ORF">J2T57_004184</name>
</gene>
<accession>A0AAE3G735</accession>
<sequence>MSESQIASDLQLAYRNTLFRVDGSPDPFTIRIGERSPEMDQLFDATGTRWATLITAYNPYSHQASPGQNEFQNGRLAHILTILSRKVVTANGEVPDGDWPAEPSLLAVGLAPADGRRLGAEFCQNAVVEFEIYKPARLALLR</sequence>
<dbReference type="Pfam" id="PF11697">
    <property type="entry name" value="DUF3293"/>
    <property type="match status" value="1"/>
</dbReference>
<dbReference type="AlphaFoldDB" id="A0AAE3G735"/>
<keyword evidence="2" id="KW-1185">Reference proteome</keyword>
<evidence type="ECO:0000313" key="2">
    <source>
        <dbReference type="Proteomes" id="UP001205843"/>
    </source>
</evidence>
<dbReference type="Proteomes" id="UP001205843">
    <property type="component" value="Unassembled WGS sequence"/>
</dbReference>
<dbReference type="RefSeq" id="WP_253484798.1">
    <property type="nucleotide sequence ID" value="NZ_JALJXV010000013.1"/>
</dbReference>
<evidence type="ECO:0008006" key="3">
    <source>
        <dbReference type="Google" id="ProtNLM"/>
    </source>
</evidence>
<dbReference type="EMBL" id="JALJXV010000013">
    <property type="protein sequence ID" value="MCP1677010.1"/>
    <property type="molecule type" value="Genomic_DNA"/>
</dbReference>